<dbReference type="InterPro" id="IPR036890">
    <property type="entry name" value="HATPase_C_sf"/>
</dbReference>
<dbReference type="SUPFAM" id="SSF55785">
    <property type="entry name" value="PYP-like sensor domain (PAS domain)"/>
    <property type="match status" value="1"/>
</dbReference>
<dbReference type="InterPro" id="IPR029151">
    <property type="entry name" value="Sensor-like_sf"/>
</dbReference>
<dbReference type="InterPro" id="IPR003594">
    <property type="entry name" value="HATPase_dom"/>
</dbReference>
<keyword evidence="10" id="KW-0067">ATP-binding</keyword>
<dbReference type="InterPro" id="IPR000014">
    <property type="entry name" value="PAS"/>
</dbReference>
<accession>A0A0M3QG83</accession>
<evidence type="ECO:0000313" key="16">
    <source>
        <dbReference type="EMBL" id="ALC17363.1"/>
    </source>
</evidence>
<evidence type="ECO:0000256" key="2">
    <source>
        <dbReference type="ARBA" id="ARBA00004651"/>
    </source>
</evidence>
<evidence type="ECO:0000256" key="3">
    <source>
        <dbReference type="ARBA" id="ARBA00012438"/>
    </source>
</evidence>
<evidence type="ECO:0000256" key="5">
    <source>
        <dbReference type="ARBA" id="ARBA00022553"/>
    </source>
</evidence>
<evidence type="ECO:0000256" key="6">
    <source>
        <dbReference type="ARBA" id="ARBA00022679"/>
    </source>
</evidence>
<organism evidence="16 17">
    <name type="scientific">Desulfuromonas soudanensis</name>
    <dbReference type="NCBI Taxonomy" id="1603606"/>
    <lineage>
        <taxon>Bacteria</taxon>
        <taxon>Pseudomonadati</taxon>
        <taxon>Thermodesulfobacteriota</taxon>
        <taxon>Desulfuromonadia</taxon>
        <taxon>Desulfuromonadales</taxon>
        <taxon>Desulfuromonadaceae</taxon>
        <taxon>Desulfuromonas</taxon>
    </lineage>
</organism>
<dbReference type="Gene3D" id="3.30.565.10">
    <property type="entry name" value="Histidine kinase-like ATPase, C-terminal domain"/>
    <property type="match status" value="1"/>
</dbReference>
<dbReference type="Pfam" id="PF14689">
    <property type="entry name" value="SPOB_a"/>
    <property type="match status" value="1"/>
</dbReference>
<proteinExistence type="predicted"/>
<dbReference type="InterPro" id="IPR033463">
    <property type="entry name" value="sCache_3"/>
</dbReference>
<keyword evidence="5" id="KW-0597">Phosphoprotein</keyword>
<keyword evidence="11 14" id="KW-1133">Transmembrane helix</keyword>
<keyword evidence="17" id="KW-1185">Reference proteome</keyword>
<dbReference type="PANTHER" id="PTHR44936">
    <property type="entry name" value="SENSOR PROTEIN CREC"/>
    <property type="match status" value="1"/>
</dbReference>
<evidence type="ECO:0000256" key="1">
    <source>
        <dbReference type="ARBA" id="ARBA00000085"/>
    </source>
</evidence>
<comment type="subcellular location">
    <subcellularLocation>
        <location evidence="2">Cell membrane</location>
        <topology evidence="2">Multi-pass membrane protein</topology>
    </subcellularLocation>
</comment>
<dbReference type="GO" id="GO:0005524">
    <property type="term" value="F:ATP binding"/>
    <property type="evidence" value="ECO:0007669"/>
    <property type="project" value="UniProtKB-KW"/>
</dbReference>
<feature type="transmembrane region" description="Helical" evidence="14">
    <location>
        <begin position="20"/>
        <end position="39"/>
    </location>
</feature>
<dbReference type="EMBL" id="CP010802">
    <property type="protein sequence ID" value="ALC17363.1"/>
    <property type="molecule type" value="Genomic_DNA"/>
</dbReference>
<sequence>MNSLVSRLDRLLPRSLQVKLILLVTGLLLLLVGLIGALFSDSVENLLRVQIGRKAVEVARSVALNPAIREGLRTGNSRDVQAAAEAIRKATDAEFVVIGDTRGIRLSHPDPKKIGEHFVGGDIDLALKEGKSYASESVGTLGPSLRGIVPVRDDREEIIGFAAVGYLVQDIEAVVREQQWEILRYAAVVVLFGIFGATLIARGLKSVIFGLEPQEIAALFRERNAVIGAIREGIISVDGEGRLTLVNPAARRYLGESPSADLRGRRLTEVCPCADLERSLGEGEPLFDREMTLAGRTMVVNILPFGAAGAGAVASFRPKDELDRLTRQLSQMQEYSELLRAQTHEYTNKLHTIAGLIQIGAHQEALDLIMTESSGYQDLIRTLAEAVPDPVVAGVILGKFNRARELKIDFIFDRQSFLTDLPEHLDRNHLLTILGNLLDNAFDAVRDAPRREVRLFLTDLGPDLLFEVEDSGEGISPNIAATLFEKGVTTKGGTGRGIGLFLVRRALDALRGEITVGRGEIGGALFTAIIPKGVGRELK</sequence>
<dbReference type="Pfam" id="PF02518">
    <property type="entry name" value="HATPase_c"/>
    <property type="match status" value="1"/>
</dbReference>
<dbReference type="KEGG" id="des:DSOUD_2610"/>
<dbReference type="InterPro" id="IPR039506">
    <property type="entry name" value="SPOB_a"/>
</dbReference>
<feature type="domain" description="Histidine kinase" evidence="15">
    <location>
        <begin position="341"/>
        <end position="534"/>
    </location>
</feature>
<dbReference type="InterPro" id="IPR050980">
    <property type="entry name" value="2C_sensor_his_kinase"/>
</dbReference>
<keyword evidence="9 16" id="KW-0418">Kinase</keyword>
<dbReference type="SUPFAM" id="SSF55874">
    <property type="entry name" value="ATPase domain of HSP90 chaperone/DNA topoisomerase II/histidine kinase"/>
    <property type="match status" value="1"/>
</dbReference>
<dbReference type="STRING" id="1603606.DSOUD_2610"/>
<dbReference type="InterPro" id="IPR004358">
    <property type="entry name" value="Sig_transdc_His_kin-like_C"/>
</dbReference>
<keyword evidence="13 14" id="KW-0472">Membrane</keyword>
<gene>
    <name evidence="16" type="ORF">DSOUD_2610</name>
</gene>
<dbReference type="PRINTS" id="PR00344">
    <property type="entry name" value="BCTRLSENSOR"/>
</dbReference>
<dbReference type="GO" id="GO:0005886">
    <property type="term" value="C:plasma membrane"/>
    <property type="evidence" value="ECO:0007669"/>
    <property type="project" value="UniProtKB-SubCell"/>
</dbReference>
<comment type="catalytic activity">
    <reaction evidence="1">
        <text>ATP + protein L-histidine = ADP + protein N-phospho-L-histidine.</text>
        <dbReference type="EC" id="2.7.13.3"/>
    </reaction>
</comment>
<dbReference type="Proteomes" id="UP000057158">
    <property type="component" value="Chromosome"/>
</dbReference>
<dbReference type="InterPro" id="IPR016120">
    <property type="entry name" value="Sig_transdc_His_kin_SpoOB"/>
</dbReference>
<evidence type="ECO:0000256" key="12">
    <source>
        <dbReference type="ARBA" id="ARBA00023012"/>
    </source>
</evidence>
<dbReference type="AlphaFoldDB" id="A0A0M3QG83"/>
<keyword evidence="7 14" id="KW-0812">Transmembrane</keyword>
<dbReference type="CDD" id="cd00130">
    <property type="entry name" value="PAS"/>
    <property type="match status" value="1"/>
</dbReference>
<dbReference type="SMART" id="SM00091">
    <property type="entry name" value="PAS"/>
    <property type="match status" value="1"/>
</dbReference>
<evidence type="ECO:0000256" key="8">
    <source>
        <dbReference type="ARBA" id="ARBA00022741"/>
    </source>
</evidence>
<dbReference type="PANTHER" id="PTHR44936:SF9">
    <property type="entry name" value="SENSOR PROTEIN CREC"/>
    <property type="match status" value="1"/>
</dbReference>
<dbReference type="PROSITE" id="PS50109">
    <property type="entry name" value="HIS_KIN"/>
    <property type="match status" value="1"/>
</dbReference>
<dbReference type="SMART" id="SM00387">
    <property type="entry name" value="HATPase_c"/>
    <property type="match status" value="1"/>
</dbReference>
<dbReference type="Gene3D" id="1.10.287.130">
    <property type="match status" value="1"/>
</dbReference>
<evidence type="ECO:0000256" key="10">
    <source>
        <dbReference type="ARBA" id="ARBA00022840"/>
    </source>
</evidence>
<dbReference type="SUPFAM" id="SSF103190">
    <property type="entry name" value="Sensory domain-like"/>
    <property type="match status" value="1"/>
</dbReference>
<protein>
    <recommendedName>
        <fullName evidence="3">histidine kinase</fullName>
        <ecNumber evidence="3">2.7.13.3</ecNumber>
    </recommendedName>
</protein>
<reference evidence="16 17" key="1">
    <citation type="submission" date="2015-07" db="EMBL/GenBank/DDBJ databases">
        <title>Isolation and Genomic Characterization of a Novel Halophilic Metal-Reducing Deltaproteobacterium from the Deep Subsurface.</title>
        <authorList>
            <person name="Badalamenti J.P."/>
            <person name="Summers Z.M."/>
            <person name="Gralnick J.A."/>
            <person name="Bond D.R."/>
        </authorList>
    </citation>
    <scope>NUCLEOTIDE SEQUENCE [LARGE SCALE GENOMIC DNA]</scope>
    <source>
        <strain evidence="16 17">WTL</strain>
    </source>
</reference>
<evidence type="ECO:0000256" key="7">
    <source>
        <dbReference type="ARBA" id="ARBA00022692"/>
    </source>
</evidence>
<dbReference type="EC" id="2.7.13.3" evidence="3"/>
<dbReference type="Pfam" id="PF17203">
    <property type="entry name" value="sCache_3_2"/>
    <property type="match status" value="1"/>
</dbReference>
<keyword evidence="12" id="KW-0902">Two-component regulatory system</keyword>
<keyword evidence="4" id="KW-1003">Cell membrane</keyword>
<evidence type="ECO:0000256" key="4">
    <source>
        <dbReference type="ARBA" id="ARBA00022475"/>
    </source>
</evidence>
<evidence type="ECO:0000256" key="14">
    <source>
        <dbReference type="SAM" id="Phobius"/>
    </source>
</evidence>
<dbReference type="InterPro" id="IPR005467">
    <property type="entry name" value="His_kinase_dom"/>
</dbReference>
<evidence type="ECO:0000256" key="13">
    <source>
        <dbReference type="ARBA" id="ARBA00023136"/>
    </source>
</evidence>
<keyword evidence="8" id="KW-0547">Nucleotide-binding</keyword>
<keyword evidence="6" id="KW-0808">Transferase</keyword>
<evidence type="ECO:0000256" key="11">
    <source>
        <dbReference type="ARBA" id="ARBA00022989"/>
    </source>
</evidence>
<evidence type="ECO:0000313" key="17">
    <source>
        <dbReference type="Proteomes" id="UP000057158"/>
    </source>
</evidence>
<dbReference type="InterPro" id="IPR035965">
    <property type="entry name" value="PAS-like_dom_sf"/>
</dbReference>
<dbReference type="GO" id="GO:0000155">
    <property type="term" value="F:phosphorelay sensor kinase activity"/>
    <property type="evidence" value="ECO:0007669"/>
    <property type="project" value="InterPro"/>
</dbReference>
<evidence type="ECO:0000256" key="9">
    <source>
        <dbReference type="ARBA" id="ARBA00022777"/>
    </source>
</evidence>
<feature type="transmembrane region" description="Helical" evidence="14">
    <location>
        <begin position="182"/>
        <end position="201"/>
    </location>
</feature>
<dbReference type="Pfam" id="PF13188">
    <property type="entry name" value="PAS_8"/>
    <property type="match status" value="1"/>
</dbReference>
<dbReference type="Gene3D" id="3.30.450.20">
    <property type="entry name" value="PAS domain"/>
    <property type="match status" value="2"/>
</dbReference>
<dbReference type="SUPFAM" id="SSF55890">
    <property type="entry name" value="Sporulation response regulatory protein Spo0B"/>
    <property type="match status" value="1"/>
</dbReference>
<name>A0A0M3QG83_9BACT</name>
<evidence type="ECO:0000259" key="15">
    <source>
        <dbReference type="PROSITE" id="PS50109"/>
    </source>
</evidence>
<dbReference type="RefSeq" id="WP_198300315.1">
    <property type="nucleotide sequence ID" value="NZ_CP010802.1"/>
</dbReference>
<dbReference type="PATRIC" id="fig|1603606.3.peg.2830"/>